<comment type="catalytic activity">
    <reaction evidence="1 4">
        <text>(4aS,6R)-4a-hydroxy-L-erythro-5,6,7,8-tetrahydrobiopterin = (6R)-L-erythro-6,7-dihydrobiopterin + H2O</text>
        <dbReference type="Rhea" id="RHEA:11920"/>
        <dbReference type="ChEBI" id="CHEBI:15377"/>
        <dbReference type="ChEBI" id="CHEBI:15642"/>
        <dbReference type="ChEBI" id="CHEBI:43120"/>
        <dbReference type="EC" id="4.2.1.96"/>
    </reaction>
</comment>
<evidence type="ECO:0000256" key="2">
    <source>
        <dbReference type="ARBA" id="ARBA00006472"/>
    </source>
</evidence>
<gene>
    <name evidence="5" type="ORF">GGR13_000367</name>
</gene>
<proteinExistence type="inferred from homology"/>
<comment type="caution">
    <text evidence="5">The sequence shown here is derived from an EMBL/GenBank/DDBJ whole genome shotgun (WGS) entry which is preliminary data.</text>
</comment>
<dbReference type="PANTHER" id="PTHR12599:SF0">
    <property type="entry name" value="PTERIN-4-ALPHA-CARBINOLAMINE DEHYDRATASE"/>
    <property type="match status" value="1"/>
</dbReference>
<sequence length="101" mass="11037">MANVPIDIAEALSGLPFWRAHDGDRPAITRSLRFNDFNAAFGFMSRVALMADRMDHHPEWSNVYDRVEVLLTTHDAGGVTALDVKLARLIDEAAASTGAKA</sequence>
<dbReference type="InterPro" id="IPR036428">
    <property type="entry name" value="PCD_sf"/>
</dbReference>
<dbReference type="RefSeq" id="WP_183211754.1">
    <property type="nucleotide sequence ID" value="NZ_JACHOR010000001.1"/>
</dbReference>
<dbReference type="Proteomes" id="UP000545037">
    <property type="component" value="Unassembled WGS sequence"/>
</dbReference>
<dbReference type="NCBIfam" id="NF002018">
    <property type="entry name" value="PRK00823.1-3"/>
    <property type="match status" value="1"/>
</dbReference>
<dbReference type="EC" id="4.2.1.96" evidence="4"/>
<dbReference type="Pfam" id="PF01329">
    <property type="entry name" value="Pterin_4a"/>
    <property type="match status" value="1"/>
</dbReference>
<dbReference type="GO" id="GO:0006729">
    <property type="term" value="P:tetrahydrobiopterin biosynthetic process"/>
    <property type="evidence" value="ECO:0007669"/>
    <property type="project" value="InterPro"/>
</dbReference>
<evidence type="ECO:0000313" key="6">
    <source>
        <dbReference type="Proteomes" id="UP000545037"/>
    </source>
</evidence>
<keyword evidence="6" id="KW-1185">Reference proteome</keyword>
<dbReference type="HAMAP" id="MF_00434">
    <property type="entry name" value="Pterin_4_alpha"/>
    <property type="match status" value="1"/>
</dbReference>
<evidence type="ECO:0000256" key="1">
    <source>
        <dbReference type="ARBA" id="ARBA00001554"/>
    </source>
</evidence>
<keyword evidence="3 4" id="KW-0456">Lyase</keyword>
<evidence type="ECO:0000256" key="3">
    <source>
        <dbReference type="ARBA" id="ARBA00023239"/>
    </source>
</evidence>
<dbReference type="Gene3D" id="3.30.1360.20">
    <property type="entry name" value="Transcriptional coactivator/pterin dehydratase"/>
    <property type="match status" value="1"/>
</dbReference>
<comment type="similarity">
    <text evidence="2 4">Belongs to the pterin-4-alpha-carbinolamine dehydratase family.</text>
</comment>
<organism evidence="5 6">
    <name type="scientific">Brevundimonas variabilis</name>
    <dbReference type="NCBI Taxonomy" id="74312"/>
    <lineage>
        <taxon>Bacteria</taxon>
        <taxon>Pseudomonadati</taxon>
        <taxon>Pseudomonadota</taxon>
        <taxon>Alphaproteobacteria</taxon>
        <taxon>Caulobacterales</taxon>
        <taxon>Caulobacteraceae</taxon>
        <taxon>Brevundimonas</taxon>
    </lineage>
</organism>
<reference evidence="5 6" key="1">
    <citation type="submission" date="2020-08" db="EMBL/GenBank/DDBJ databases">
        <title>Genomic Encyclopedia of Type Strains, Phase IV (KMG-IV): sequencing the most valuable type-strain genomes for metagenomic binning, comparative biology and taxonomic classification.</title>
        <authorList>
            <person name="Goeker M."/>
        </authorList>
    </citation>
    <scope>NUCLEOTIDE SEQUENCE [LARGE SCALE GENOMIC DNA]</scope>
    <source>
        <strain evidence="5 6">DSM 4737</strain>
    </source>
</reference>
<dbReference type="AlphaFoldDB" id="A0A7W9CFR9"/>
<dbReference type="InterPro" id="IPR001533">
    <property type="entry name" value="Pterin_deHydtase"/>
</dbReference>
<dbReference type="SUPFAM" id="SSF55248">
    <property type="entry name" value="PCD-like"/>
    <property type="match status" value="1"/>
</dbReference>
<dbReference type="GO" id="GO:0008124">
    <property type="term" value="F:4-alpha-hydroxytetrahydrobiopterin dehydratase activity"/>
    <property type="evidence" value="ECO:0007669"/>
    <property type="project" value="UniProtKB-UniRule"/>
</dbReference>
<protein>
    <recommendedName>
        <fullName evidence="4">Putative pterin-4-alpha-carbinolamine dehydratase</fullName>
        <shortName evidence="4">PHS</shortName>
        <ecNumber evidence="4">4.2.1.96</ecNumber>
    </recommendedName>
    <alternativeName>
        <fullName evidence="4">4-alpha-hydroxy-tetrahydropterin dehydratase</fullName>
    </alternativeName>
    <alternativeName>
        <fullName evidence="4">Pterin carbinolamine dehydratase</fullName>
        <shortName evidence="4">PCD</shortName>
    </alternativeName>
</protein>
<accession>A0A7W9CFR9</accession>
<evidence type="ECO:0000313" key="5">
    <source>
        <dbReference type="EMBL" id="MBB5744795.1"/>
    </source>
</evidence>
<name>A0A7W9CFR9_9CAUL</name>
<dbReference type="PANTHER" id="PTHR12599">
    <property type="entry name" value="PTERIN-4-ALPHA-CARBINOLAMINE DEHYDRATASE"/>
    <property type="match status" value="1"/>
</dbReference>
<dbReference type="EMBL" id="JACHOR010000001">
    <property type="protein sequence ID" value="MBB5744795.1"/>
    <property type="molecule type" value="Genomic_DNA"/>
</dbReference>
<evidence type="ECO:0000256" key="4">
    <source>
        <dbReference type="HAMAP-Rule" id="MF_00434"/>
    </source>
</evidence>
<dbReference type="CDD" id="cd00914">
    <property type="entry name" value="PCD_DCoH_subfamily_b"/>
    <property type="match status" value="1"/>
</dbReference>